<evidence type="ECO:0000313" key="3">
    <source>
        <dbReference type="Proteomes" id="UP000323257"/>
    </source>
</evidence>
<name>A0A5S5BNQ8_9BACL</name>
<feature type="transmembrane region" description="Helical" evidence="1">
    <location>
        <begin position="16"/>
        <end position="34"/>
    </location>
</feature>
<sequence>MFSRQEIVKHLKEMRHYIIFSSVIFLAGLVFGATNTGLHDYINSQIDSLRKVAQTIQTSENPTLGFLVFIFLNNTIKAILVMYLGLFLGIVPLFFLSINGMVIGYIIGLEAENGGGHLFDLIVKGLLPHGILEIPAILVACAYGLRFGALMFQGAGALVLKREGWGAKFERLMVRSVPMMVILTVTLFIAALIESTITPWLLSL</sequence>
<keyword evidence="1" id="KW-0812">Transmembrane</keyword>
<gene>
    <name evidence="2" type="ORF">BCM02_12276</name>
</gene>
<protein>
    <submittedName>
        <fullName evidence="2">Stage II sporulation protein M</fullName>
    </submittedName>
</protein>
<keyword evidence="1" id="KW-0472">Membrane</keyword>
<accession>A0A5S5BNQ8</accession>
<reference evidence="2 3" key="1">
    <citation type="submission" date="2019-07" db="EMBL/GenBank/DDBJ databases">
        <title>Genomic Encyclopedia of Type Strains, Phase III (KMG-III): the genomes of soil and plant-associated and newly described type strains.</title>
        <authorList>
            <person name="Whitman W."/>
        </authorList>
    </citation>
    <scope>NUCLEOTIDE SEQUENCE [LARGE SCALE GENOMIC DNA]</scope>
    <source>
        <strain evidence="2 3">BL24</strain>
    </source>
</reference>
<dbReference type="InterPro" id="IPR002798">
    <property type="entry name" value="SpoIIM-like"/>
</dbReference>
<dbReference type="PANTHER" id="PTHR35337:SF1">
    <property type="entry name" value="SLR1478 PROTEIN"/>
    <property type="match status" value="1"/>
</dbReference>
<organism evidence="2 3">
    <name type="scientific">Paenibacillus methanolicus</name>
    <dbReference type="NCBI Taxonomy" id="582686"/>
    <lineage>
        <taxon>Bacteria</taxon>
        <taxon>Bacillati</taxon>
        <taxon>Bacillota</taxon>
        <taxon>Bacilli</taxon>
        <taxon>Bacillales</taxon>
        <taxon>Paenibacillaceae</taxon>
        <taxon>Paenibacillus</taxon>
    </lineage>
</organism>
<evidence type="ECO:0000256" key="1">
    <source>
        <dbReference type="SAM" id="Phobius"/>
    </source>
</evidence>
<keyword evidence="1" id="KW-1133">Transmembrane helix</keyword>
<dbReference type="PANTHER" id="PTHR35337">
    <property type="entry name" value="SLR1478 PROTEIN"/>
    <property type="match status" value="1"/>
</dbReference>
<evidence type="ECO:0000313" key="2">
    <source>
        <dbReference type="EMBL" id="TYP67792.1"/>
    </source>
</evidence>
<dbReference type="Proteomes" id="UP000323257">
    <property type="component" value="Unassembled WGS sequence"/>
</dbReference>
<dbReference type="EMBL" id="VNHS01000022">
    <property type="protein sequence ID" value="TYP67792.1"/>
    <property type="molecule type" value="Genomic_DNA"/>
</dbReference>
<dbReference type="RefSeq" id="WP_246183688.1">
    <property type="nucleotide sequence ID" value="NZ_VNHS01000022.1"/>
</dbReference>
<dbReference type="Pfam" id="PF01944">
    <property type="entry name" value="SpoIIM"/>
    <property type="match status" value="1"/>
</dbReference>
<keyword evidence="3" id="KW-1185">Reference proteome</keyword>
<feature type="transmembrane region" description="Helical" evidence="1">
    <location>
        <begin position="172"/>
        <end position="193"/>
    </location>
</feature>
<proteinExistence type="predicted"/>
<comment type="caution">
    <text evidence="2">The sequence shown here is derived from an EMBL/GenBank/DDBJ whole genome shotgun (WGS) entry which is preliminary data.</text>
</comment>
<feature type="transmembrane region" description="Helical" evidence="1">
    <location>
        <begin position="79"/>
        <end position="107"/>
    </location>
</feature>
<feature type="transmembrane region" description="Helical" evidence="1">
    <location>
        <begin position="134"/>
        <end position="160"/>
    </location>
</feature>
<dbReference type="AlphaFoldDB" id="A0A5S5BNQ8"/>